<dbReference type="STRING" id="69004.A0A182Q2Q9"/>
<evidence type="ECO:0000313" key="3">
    <source>
        <dbReference type="Proteomes" id="UP000075886"/>
    </source>
</evidence>
<feature type="chain" id="PRO_5008132214" description="Protein G12" evidence="1">
    <location>
        <begin position="18"/>
        <end position="204"/>
    </location>
</feature>
<sequence>MKIAVIVLACLLATVACAPAQRALTDDLDDFVELLPLEDLLELALRYLVNDKEIQQVLLYLQGDEFSAVWDQFFALPAVRDLLNYLEAAGVPAYDSLNSVADFLGLTPLKPSVRSLRSGGLNGLLEEAIALLPLDELEALFQKKLQTSAEFKALFEKLQNFEHKQLVDLYEKSPEVQNLVRKLRGLGVDVDHIVQAVKDFFGWN</sequence>
<evidence type="ECO:0000313" key="2">
    <source>
        <dbReference type="EnsemblMetazoa" id="AFAF001924-PA"/>
    </source>
</evidence>
<dbReference type="VEuPathDB" id="VectorBase:AFAF001924"/>
<dbReference type="Pfam" id="PF06757">
    <property type="entry name" value="Ins_allergen_rp"/>
    <property type="match status" value="1"/>
</dbReference>
<dbReference type="InterPro" id="IPR010629">
    <property type="entry name" value="Ins_allergen"/>
</dbReference>
<evidence type="ECO:0000256" key="1">
    <source>
        <dbReference type="SAM" id="SignalP"/>
    </source>
</evidence>
<protein>
    <recommendedName>
        <fullName evidence="4">Protein G12</fullName>
    </recommendedName>
</protein>
<dbReference type="Proteomes" id="UP000075886">
    <property type="component" value="Unassembled WGS sequence"/>
</dbReference>
<name>A0A182Q2Q9_9DIPT</name>
<organism evidence="2 3">
    <name type="scientific">Anopheles farauti</name>
    <dbReference type="NCBI Taxonomy" id="69004"/>
    <lineage>
        <taxon>Eukaryota</taxon>
        <taxon>Metazoa</taxon>
        <taxon>Ecdysozoa</taxon>
        <taxon>Arthropoda</taxon>
        <taxon>Hexapoda</taxon>
        <taxon>Insecta</taxon>
        <taxon>Pterygota</taxon>
        <taxon>Neoptera</taxon>
        <taxon>Endopterygota</taxon>
        <taxon>Diptera</taxon>
        <taxon>Nematocera</taxon>
        <taxon>Culicoidea</taxon>
        <taxon>Culicidae</taxon>
        <taxon>Anophelinae</taxon>
        <taxon>Anopheles</taxon>
    </lineage>
</organism>
<keyword evidence="3" id="KW-1185">Reference proteome</keyword>
<feature type="signal peptide" evidence="1">
    <location>
        <begin position="1"/>
        <end position="17"/>
    </location>
</feature>
<accession>A0A182Q2Q9</accession>
<keyword evidence="1" id="KW-0732">Signal</keyword>
<dbReference type="PANTHER" id="PTHR21163:SF0">
    <property type="entry name" value="GH08205P-RELATED"/>
    <property type="match status" value="1"/>
</dbReference>
<proteinExistence type="predicted"/>
<dbReference type="PROSITE" id="PS51257">
    <property type="entry name" value="PROKAR_LIPOPROTEIN"/>
    <property type="match status" value="1"/>
</dbReference>
<dbReference type="AlphaFoldDB" id="A0A182Q2Q9"/>
<dbReference type="EMBL" id="AXCN02001866">
    <property type="status" value="NOT_ANNOTATED_CDS"/>
    <property type="molecule type" value="Genomic_DNA"/>
</dbReference>
<dbReference type="EnsemblMetazoa" id="AFAF001924-RA">
    <property type="protein sequence ID" value="AFAF001924-PA"/>
    <property type="gene ID" value="AFAF001924"/>
</dbReference>
<evidence type="ECO:0008006" key="4">
    <source>
        <dbReference type="Google" id="ProtNLM"/>
    </source>
</evidence>
<reference evidence="3" key="1">
    <citation type="submission" date="2014-01" db="EMBL/GenBank/DDBJ databases">
        <title>The Genome Sequence of Anopheles farauti FAR1 (V2).</title>
        <authorList>
            <consortium name="The Broad Institute Genomics Platform"/>
            <person name="Neafsey D.E."/>
            <person name="Besansky N."/>
            <person name="Howell P."/>
            <person name="Walton C."/>
            <person name="Young S.K."/>
            <person name="Zeng Q."/>
            <person name="Gargeya S."/>
            <person name="Fitzgerald M."/>
            <person name="Haas B."/>
            <person name="Abouelleil A."/>
            <person name="Allen A.W."/>
            <person name="Alvarado L."/>
            <person name="Arachchi H.M."/>
            <person name="Berlin A.M."/>
            <person name="Chapman S.B."/>
            <person name="Gainer-Dewar J."/>
            <person name="Goldberg J."/>
            <person name="Griggs A."/>
            <person name="Gujja S."/>
            <person name="Hansen M."/>
            <person name="Howarth C."/>
            <person name="Imamovic A."/>
            <person name="Ireland A."/>
            <person name="Larimer J."/>
            <person name="McCowan C."/>
            <person name="Murphy C."/>
            <person name="Pearson M."/>
            <person name="Poon T.W."/>
            <person name="Priest M."/>
            <person name="Roberts A."/>
            <person name="Saif S."/>
            <person name="Shea T."/>
            <person name="Sisk P."/>
            <person name="Sykes S."/>
            <person name="Wortman J."/>
            <person name="Nusbaum C."/>
            <person name="Birren B."/>
        </authorList>
    </citation>
    <scope>NUCLEOTIDE SEQUENCE [LARGE SCALE GENOMIC DNA]</scope>
    <source>
        <strain evidence="3">FAR1</strain>
    </source>
</reference>
<reference evidence="2" key="2">
    <citation type="submission" date="2020-05" db="UniProtKB">
        <authorList>
            <consortium name="EnsemblMetazoa"/>
        </authorList>
    </citation>
    <scope>IDENTIFICATION</scope>
    <source>
        <strain evidence="2">FAR1</strain>
    </source>
</reference>
<dbReference type="PANTHER" id="PTHR21163">
    <property type="entry name" value="PROTEIN G12"/>
    <property type="match status" value="1"/>
</dbReference>